<protein>
    <recommendedName>
        <fullName evidence="1">Reverse transcriptase zinc-binding domain-containing protein</fullName>
    </recommendedName>
</protein>
<sequence length="190" mass="21867">MFGMNEVLCALIFHEALRSRDLPLSSTLSSVLQNFFLRSTVEKNISCEIMSLLPRRIPSTVTKSCWKSNSGKFTLQSFFLLLQSPHALMFLAKGCFTKIQKIPRHGFILWLAILEKLSTMDQPWVPRSENGCVLCGGQFSESHDHLFFKCWFSKRCLTILNHKVRFSMALLGMEERHFVGEQTISRHSYS</sequence>
<dbReference type="InterPro" id="IPR026960">
    <property type="entry name" value="RVT-Znf"/>
</dbReference>
<organism evidence="2">
    <name type="scientific">Sesamum angustifolium</name>
    <dbReference type="NCBI Taxonomy" id="2727405"/>
    <lineage>
        <taxon>Eukaryota</taxon>
        <taxon>Viridiplantae</taxon>
        <taxon>Streptophyta</taxon>
        <taxon>Embryophyta</taxon>
        <taxon>Tracheophyta</taxon>
        <taxon>Spermatophyta</taxon>
        <taxon>Magnoliopsida</taxon>
        <taxon>eudicotyledons</taxon>
        <taxon>Gunneridae</taxon>
        <taxon>Pentapetalae</taxon>
        <taxon>asterids</taxon>
        <taxon>lamiids</taxon>
        <taxon>Lamiales</taxon>
        <taxon>Pedaliaceae</taxon>
        <taxon>Sesamum</taxon>
    </lineage>
</organism>
<name>A0AAW2JJV9_9LAMI</name>
<reference evidence="2" key="2">
    <citation type="journal article" date="2024" name="Plant">
        <title>Genomic evolution and insights into agronomic trait innovations of Sesamum species.</title>
        <authorList>
            <person name="Miao H."/>
            <person name="Wang L."/>
            <person name="Qu L."/>
            <person name="Liu H."/>
            <person name="Sun Y."/>
            <person name="Le M."/>
            <person name="Wang Q."/>
            <person name="Wei S."/>
            <person name="Zheng Y."/>
            <person name="Lin W."/>
            <person name="Duan Y."/>
            <person name="Cao H."/>
            <person name="Xiong S."/>
            <person name="Wang X."/>
            <person name="Wei L."/>
            <person name="Li C."/>
            <person name="Ma Q."/>
            <person name="Ju M."/>
            <person name="Zhao R."/>
            <person name="Li G."/>
            <person name="Mu C."/>
            <person name="Tian Q."/>
            <person name="Mei H."/>
            <person name="Zhang T."/>
            <person name="Gao T."/>
            <person name="Zhang H."/>
        </authorList>
    </citation>
    <scope>NUCLEOTIDE SEQUENCE</scope>
    <source>
        <strain evidence="2">G01</strain>
    </source>
</reference>
<proteinExistence type="predicted"/>
<evidence type="ECO:0000259" key="1">
    <source>
        <dbReference type="Pfam" id="PF13966"/>
    </source>
</evidence>
<comment type="caution">
    <text evidence="2">The sequence shown here is derived from an EMBL/GenBank/DDBJ whole genome shotgun (WGS) entry which is preliminary data.</text>
</comment>
<gene>
    <name evidence="2" type="ORF">Sangu_3214300</name>
</gene>
<accession>A0AAW2JJV9</accession>
<dbReference type="AlphaFoldDB" id="A0AAW2JJV9"/>
<evidence type="ECO:0000313" key="2">
    <source>
        <dbReference type="EMBL" id="KAL0294624.1"/>
    </source>
</evidence>
<feature type="domain" description="Reverse transcriptase zinc-binding" evidence="1">
    <location>
        <begin position="73"/>
        <end position="155"/>
    </location>
</feature>
<reference evidence="2" key="1">
    <citation type="submission" date="2020-06" db="EMBL/GenBank/DDBJ databases">
        <authorList>
            <person name="Li T."/>
            <person name="Hu X."/>
            <person name="Zhang T."/>
            <person name="Song X."/>
            <person name="Zhang H."/>
            <person name="Dai N."/>
            <person name="Sheng W."/>
            <person name="Hou X."/>
            <person name="Wei L."/>
        </authorList>
    </citation>
    <scope>NUCLEOTIDE SEQUENCE</scope>
    <source>
        <strain evidence="2">G01</strain>
        <tissue evidence="2">Leaf</tissue>
    </source>
</reference>
<dbReference type="Pfam" id="PF13966">
    <property type="entry name" value="zf-RVT"/>
    <property type="match status" value="1"/>
</dbReference>
<dbReference type="EMBL" id="JACGWK010000828">
    <property type="protein sequence ID" value="KAL0294624.1"/>
    <property type="molecule type" value="Genomic_DNA"/>
</dbReference>